<evidence type="ECO:0000256" key="1">
    <source>
        <dbReference type="ARBA" id="ARBA00022531"/>
    </source>
</evidence>
<evidence type="ECO:0000313" key="4">
    <source>
        <dbReference type="EMBL" id="RRD00086.1"/>
    </source>
</evidence>
<protein>
    <submittedName>
        <fullName evidence="4">Glycosyl hydrolase</fullName>
    </submittedName>
</protein>
<gene>
    <name evidence="4" type="ORF">EHS89_07715</name>
</gene>
<reference evidence="4 5" key="1">
    <citation type="submission" date="2018-11" db="EMBL/GenBank/DDBJ databases">
        <title>The draft genome sequence of Amphritea balenae JAMM 1525T.</title>
        <authorList>
            <person name="Fang Z."/>
            <person name="Zhang Y."/>
            <person name="Han X."/>
        </authorList>
    </citation>
    <scope>NUCLEOTIDE SEQUENCE [LARGE SCALE GENOMIC DNA]</scope>
    <source>
        <strain evidence="4 5">JAMM 1525</strain>
    </source>
</reference>
<dbReference type="PANTHER" id="PTHR47199">
    <property type="entry name" value="PHOTOSYSTEM II STABILITY/ASSEMBLY FACTOR HCF136, CHLOROPLASTIC"/>
    <property type="match status" value="1"/>
</dbReference>
<dbReference type="Gene3D" id="2.130.10.10">
    <property type="entry name" value="YVTN repeat-like/Quinoprotein amine dehydrogenase"/>
    <property type="match status" value="2"/>
</dbReference>
<evidence type="ECO:0000259" key="3">
    <source>
        <dbReference type="Pfam" id="PF14870"/>
    </source>
</evidence>
<dbReference type="AlphaFoldDB" id="A0A3P1SU59"/>
<keyword evidence="2" id="KW-0604">Photosystem II</keyword>
<keyword evidence="1" id="KW-0602">Photosynthesis</keyword>
<accession>A0A3P1SU59</accession>
<dbReference type="InterPro" id="IPR028203">
    <property type="entry name" value="PSII_CF48-like_dom"/>
</dbReference>
<dbReference type="PANTHER" id="PTHR47199:SF2">
    <property type="entry name" value="PHOTOSYSTEM II STABILITY_ASSEMBLY FACTOR HCF136, CHLOROPLASTIC"/>
    <property type="match status" value="1"/>
</dbReference>
<dbReference type="GO" id="GO:0009523">
    <property type="term" value="C:photosystem II"/>
    <property type="evidence" value="ECO:0007669"/>
    <property type="project" value="UniProtKB-KW"/>
</dbReference>
<dbReference type="RefSeq" id="WP_124925556.1">
    <property type="nucleotide sequence ID" value="NZ_BMOH01000005.1"/>
</dbReference>
<dbReference type="GO" id="GO:0015979">
    <property type="term" value="P:photosynthesis"/>
    <property type="evidence" value="ECO:0007669"/>
    <property type="project" value="UniProtKB-KW"/>
</dbReference>
<feature type="domain" description="Photosynthesis system II assembly factor Ycf48/Hcf136-like" evidence="3">
    <location>
        <begin position="135"/>
        <end position="221"/>
    </location>
</feature>
<organism evidence="4 5">
    <name type="scientific">Amphritea balenae</name>
    <dbReference type="NCBI Taxonomy" id="452629"/>
    <lineage>
        <taxon>Bacteria</taxon>
        <taxon>Pseudomonadati</taxon>
        <taxon>Pseudomonadota</taxon>
        <taxon>Gammaproteobacteria</taxon>
        <taxon>Oceanospirillales</taxon>
        <taxon>Oceanospirillaceae</taxon>
        <taxon>Amphritea</taxon>
    </lineage>
</organism>
<dbReference type="InterPro" id="IPR015943">
    <property type="entry name" value="WD40/YVTN_repeat-like_dom_sf"/>
</dbReference>
<keyword evidence="4" id="KW-0378">Hydrolase</keyword>
<sequence>MRAINTTKLLQTGLQCKKLTDLVNLKNKSAAVLATIAMPLVLTGCEAPLNLEGIEQEQNKSVRRTDQLQALAVSKDVVTVVGSNGLVLTSTTPELNWQRQELESKPNFVAVETCPDNSLIALSMEHQLWISDDQGKHWRSSDIPTAESLISVTCGPDNSYWAMGSFSTLMSSHDKGTSWNELSLNEDATISGLQFFDSDNAIAVGEFGFMARSSDGGQNWTLQEPIPNEFFPLGSHFSNASTGWVAGLGGTILSTTDGGQTWQQQETPTESPIYNFYANDTRLFAFGDHGTVLEKLDKKWVRIEAPKIPVYLRAGKQIDENRLLVSGGWGALFTVDI</sequence>
<dbReference type="Proteomes" id="UP000267535">
    <property type="component" value="Unassembled WGS sequence"/>
</dbReference>
<dbReference type="GO" id="GO:0016787">
    <property type="term" value="F:hydrolase activity"/>
    <property type="evidence" value="ECO:0007669"/>
    <property type="project" value="UniProtKB-KW"/>
</dbReference>
<evidence type="ECO:0000256" key="2">
    <source>
        <dbReference type="ARBA" id="ARBA00023276"/>
    </source>
</evidence>
<dbReference type="EMBL" id="RQXV01000003">
    <property type="protein sequence ID" value="RRD00086.1"/>
    <property type="molecule type" value="Genomic_DNA"/>
</dbReference>
<keyword evidence="5" id="KW-1185">Reference proteome</keyword>
<proteinExistence type="predicted"/>
<comment type="caution">
    <text evidence="4">The sequence shown here is derived from an EMBL/GenBank/DDBJ whole genome shotgun (WGS) entry which is preliminary data.</text>
</comment>
<dbReference type="Pfam" id="PF14870">
    <property type="entry name" value="PSII_BNR"/>
    <property type="match status" value="1"/>
</dbReference>
<dbReference type="CDD" id="cd15482">
    <property type="entry name" value="Sialidase_non-viral"/>
    <property type="match status" value="1"/>
</dbReference>
<name>A0A3P1SU59_9GAMM</name>
<dbReference type="SUPFAM" id="SSF110296">
    <property type="entry name" value="Oligoxyloglucan reducing end-specific cellobiohydrolase"/>
    <property type="match status" value="1"/>
</dbReference>
<evidence type="ECO:0000313" key="5">
    <source>
        <dbReference type="Proteomes" id="UP000267535"/>
    </source>
</evidence>
<dbReference type="OrthoDB" id="9813892at2"/>